<dbReference type="EMBL" id="CP060711">
    <property type="protein sequence ID" value="QNN46530.1"/>
    <property type="molecule type" value="Genomic_DNA"/>
</dbReference>
<name>A0A7G9QT55_9GAMM</name>
<dbReference type="AlphaFoldDB" id="A0A7G9QT55"/>
<reference evidence="2 3" key="1">
    <citation type="submission" date="2020-08" db="EMBL/GenBank/DDBJ databases">
        <title>Genome sequence of Thermomonas brevis KACC 16975T.</title>
        <authorList>
            <person name="Hyun D.-W."/>
            <person name="Bae J.-W."/>
        </authorList>
    </citation>
    <scope>NUCLEOTIDE SEQUENCE [LARGE SCALE GENOMIC DNA]</scope>
    <source>
        <strain evidence="2 3">KACC 16975</strain>
    </source>
</reference>
<organism evidence="2 3">
    <name type="scientific">Thermomonas brevis</name>
    <dbReference type="NCBI Taxonomy" id="215691"/>
    <lineage>
        <taxon>Bacteria</taxon>
        <taxon>Pseudomonadati</taxon>
        <taxon>Pseudomonadota</taxon>
        <taxon>Gammaproteobacteria</taxon>
        <taxon>Lysobacterales</taxon>
        <taxon>Lysobacteraceae</taxon>
        <taxon>Thermomonas</taxon>
    </lineage>
</organism>
<dbReference type="KEGG" id="tbv:H9L17_15435"/>
<evidence type="ECO:0000313" key="3">
    <source>
        <dbReference type="Proteomes" id="UP000515977"/>
    </source>
</evidence>
<keyword evidence="3" id="KW-1185">Reference proteome</keyword>
<sequence>MNDQVAEADMPREFVYSVAKSYTRFPGGRRRKHGEHSGEEFRESVVLPLLAQYDLITFDLTGSAGYSSGFLDEAFGELGSILGFKEARRRIKIVADDDPDAVETAWQRIRDAASEKRGH</sequence>
<dbReference type="Proteomes" id="UP000515977">
    <property type="component" value="Chromosome"/>
</dbReference>
<dbReference type="RefSeq" id="WP_187570294.1">
    <property type="nucleotide sequence ID" value="NZ_CP060711.1"/>
</dbReference>
<feature type="domain" description="DUF4325" evidence="1">
    <location>
        <begin position="37"/>
        <end position="100"/>
    </location>
</feature>
<gene>
    <name evidence="2" type="ORF">H9L17_15435</name>
</gene>
<protein>
    <submittedName>
        <fullName evidence="2">STAS-like domain-containing protein</fullName>
    </submittedName>
</protein>
<evidence type="ECO:0000259" key="1">
    <source>
        <dbReference type="Pfam" id="PF14213"/>
    </source>
</evidence>
<dbReference type="InterPro" id="IPR025474">
    <property type="entry name" value="DUF4325"/>
</dbReference>
<evidence type="ECO:0000313" key="2">
    <source>
        <dbReference type="EMBL" id="QNN46530.1"/>
    </source>
</evidence>
<dbReference type="Pfam" id="PF14213">
    <property type="entry name" value="DUF4325"/>
    <property type="match status" value="1"/>
</dbReference>
<proteinExistence type="predicted"/>
<accession>A0A7G9QT55</accession>